<dbReference type="RefSeq" id="WP_377729135.1">
    <property type="nucleotide sequence ID" value="NZ_JBHSGE010000013.1"/>
</dbReference>
<dbReference type="GO" id="GO:0006729">
    <property type="term" value="P:tetrahydrobiopterin biosynthetic process"/>
    <property type="evidence" value="ECO:0007669"/>
    <property type="project" value="TreeGrafter"/>
</dbReference>
<keyword evidence="4 5" id="KW-0560">Oxidoreductase</keyword>
<dbReference type="InterPro" id="IPR036291">
    <property type="entry name" value="NAD(P)-bd_dom_sf"/>
</dbReference>
<keyword evidence="6" id="KW-1185">Reference proteome</keyword>
<dbReference type="EMBL" id="CADIKL010000035">
    <property type="protein sequence ID" value="CAB3801821.1"/>
    <property type="molecule type" value="Genomic_DNA"/>
</dbReference>
<reference evidence="5 6" key="1">
    <citation type="submission" date="2020-04" db="EMBL/GenBank/DDBJ databases">
        <authorList>
            <person name="De Canck E."/>
        </authorList>
    </citation>
    <scope>NUCLEOTIDE SEQUENCE [LARGE SCALE GENOMIC DNA]</scope>
    <source>
        <strain evidence="5 6">LMG 28688</strain>
    </source>
</reference>
<dbReference type="AlphaFoldDB" id="A0A6J5GLK7"/>
<dbReference type="PANTHER" id="PTHR44085:SF2">
    <property type="entry name" value="SEPIAPTERIN REDUCTASE"/>
    <property type="match status" value="1"/>
</dbReference>
<dbReference type="PANTHER" id="PTHR44085">
    <property type="entry name" value="SEPIAPTERIN REDUCTASE"/>
    <property type="match status" value="1"/>
</dbReference>
<dbReference type="InterPro" id="IPR002347">
    <property type="entry name" value="SDR_fam"/>
</dbReference>
<keyword evidence="3" id="KW-0521">NADP</keyword>
<dbReference type="Gene3D" id="3.40.50.720">
    <property type="entry name" value="NAD(P)-binding Rossmann-like Domain"/>
    <property type="match status" value="1"/>
</dbReference>
<dbReference type="EC" id="1.1.1.320" evidence="5"/>
<proteinExistence type="predicted"/>
<dbReference type="NCBIfam" id="NF005436">
    <property type="entry name" value="PRK07023.1"/>
    <property type="match status" value="1"/>
</dbReference>
<organism evidence="5 6">
    <name type="scientific">Paraburkholderia caffeinitolerans</name>
    <dbReference type="NCBI Taxonomy" id="1723730"/>
    <lineage>
        <taxon>Bacteria</taxon>
        <taxon>Pseudomonadati</taxon>
        <taxon>Pseudomonadota</taxon>
        <taxon>Betaproteobacteria</taxon>
        <taxon>Burkholderiales</taxon>
        <taxon>Burkholderiaceae</taxon>
        <taxon>Paraburkholderia</taxon>
    </lineage>
</organism>
<comment type="subcellular location">
    <subcellularLocation>
        <location evidence="1">Cytoplasm</location>
    </subcellularLocation>
</comment>
<gene>
    <name evidence="5" type="primary">yueD_1</name>
    <name evidence="5" type="ORF">LMG28688_05449</name>
</gene>
<evidence type="ECO:0000256" key="2">
    <source>
        <dbReference type="ARBA" id="ARBA00022490"/>
    </source>
</evidence>
<dbReference type="SUPFAM" id="SSF51735">
    <property type="entry name" value="NAD(P)-binding Rossmann-fold domains"/>
    <property type="match status" value="1"/>
</dbReference>
<dbReference type="GO" id="GO:0004757">
    <property type="term" value="F:sepiapterin reductase (NADP+) activity"/>
    <property type="evidence" value="ECO:0007669"/>
    <property type="project" value="TreeGrafter"/>
</dbReference>
<evidence type="ECO:0000313" key="5">
    <source>
        <dbReference type="EMBL" id="CAB3801821.1"/>
    </source>
</evidence>
<dbReference type="Pfam" id="PF00106">
    <property type="entry name" value="adh_short"/>
    <property type="match status" value="1"/>
</dbReference>
<dbReference type="InterPro" id="IPR051721">
    <property type="entry name" value="Biopterin_syn/organic_redct"/>
</dbReference>
<dbReference type="PRINTS" id="PR00081">
    <property type="entry name" value="GDHRDH"/>
</dbReference>
<evidence type="ECO:0000313" key="6">
    <source>
        <dbReference type="Proteomes" id="UP000494119"/>
    </source>
</evidence>
<evidence type="ECO:0000256" key="3">
    <source>
        <dbReference type="ARBA" id="ARBA00022857"/>
    </source>
</evidence>
<protein>
    <submittedName>
        <fullName evidence="5">Benzil reductase ((S)-benzoin forming)</fullName>
        <ecNumber evidence="5">1.1.1.320</ecNumber>
    </submittedName>
</protein>
<dbReference type="GO" id="GO:0005737">
    <property type="term" value="C:cytoplasm"/>
    <property type="evidence" value="ECO:0007669"/>
    <property type="project" value="UniProtKB-SubCell"/>
</dbReference>
<evidence type="ECO:0000256" key="1">
    <source>
        <dbReference type="ARBA" id="ARBA00004496"/>
    </source>
</evidence>
<dbReference type="Proteomes" id="UP000494119">
    <property type="component" value="Unassembled WGS sequence"/>
</dbReference>
<name>A0A6J5GLK7_9BURK</name>
<keyword evidence="2" id="KW-0963">Cytoplasm</keyword>
<sequence>MHAQPLRIAIFLLTKTAPTMTSSPVRAIVTGHSRGLGAALAELLLERQIDVLGLGRSAHPTLAARKPSSSAAQFQQAALDLADPDALERWLASGALRQFAHGAQCVLLFNNAGTVEPIAPLGAQDAGAIARAITLNVAAPLMLANALASSEASGKAQDCRIVHISSGAARNAYAGWSVYCASKAALDHHARAVAQDARSGVRICSVAPGVVDTAMQATIRSTSAEQFPLRERFEQLKESGQLTSPEQAARQLIDYALGDAFGATPTADVRELAKG</sequence>
<evidence type="ECO:0000256" key="4">
    <source>
        <dbReference type="ARBA" id="ARBA00023002"/>
    </source>
</evidence>
<accession>A0A6J5GLK7</accession>